<keyword evidence="1" id="KW-0472">Membrane</keyword>
<accession>A0ABW3Y5I2</accession>
<feature type="transmembrane region" description="Helical" evidence="1">
    <location>
        <begin position="15"/>
        <end position="32"/>
    </location>
</feature>
<evidence type="ECO:0000256" key="1">
    <source>
        <dbReference type="SAM" id="Phobius"/>
    </source>
</evidence>
<proteinExistence type="predicted"/>
<dbReference type="EMBL" id="JBHTMY010000003">
    <property type="protein sequence ID" value="MFD1316518.1"/>
    <property type="molecule type" value="Genomic_DNA"/>
</dbReference>
<evidence type="ECO:0000259" key="2">
    <source>
        <dbReference type="Pfam" id="PF10882"/>
    </source>
</evidence>
<feature type="transmembrane region" description="Helical" evidence="1">
    <location>
        <begin position="101"/>
        <end position="118"/>
    </location>
</feature>
<protein>
    <submittedName>
        <fullName evidence="3">PH domain-containing protein</fullName>
    </submittedName>
</protein>
<feature type="domain" description="Bacterial Pleckstrin homology" evidence="2">
    <location>
        <begin position="66"/>
        <end position="162"/>
    </location>
</feature>
<keyword evidence="4" id="KW-1185">Reference proteome</keyword>
<evidence type="ECO:0000313" key="4">
    <source>
        <dbReference type="Proteomes" id="UP001597201"/>
    </source>
</evidence>
<organism evidence="3 4">
    <name type="scientific">Namhaeicola litoreus</name>
    <dbReference type="NCBI Taxonomy" id="1052145"/>
    <lineage>
        <taxon>Bacteria</taxon>
        <taxon>Pseudomonadati</taxon>
        <taxon>Bacteroidota</taxon>
        <taxon>Flavobacteriia</taxon>
        <taxon>Flavobacteriales</taxon>
        <taxon>Flavobacteriaceae</taxon>
        <taxon>Namhaeicola</taxon>
    </lineage>
</organism>
<evidence type="ECO:0000313" key="3">
    <source>
        <dbReference type="EMBL" id="MFD1316518.1"/>
    </source>
</evidence>
<dbReference type="InterPro" id="IPR027783">
    <property type="entry name" value="Bacterial_PH-related"/>
</dbReference>
<dbReference type="Pfam" id="PF10882">
    <property type="entry name" value="bPH_5"/>
    <property type="match status" value="1"/>
</dbReference>
<name>A0ABW3Y5I2_9FLAO</name>
<sequence length="166" mass="19216">MKTEFKASLDLSSKILSALMIGFTIWLFYRIIVQMQNNGTDIRGQLIIFLILLAIILTSYLWHPKSYSLTDDALTINRAFKPIHLNFKEINSVNLPSNSDLYGTIRTFGVGGLFGYFGKFYNRKYGTMNWYVTQRKNRILIELKSGQKYMISPDDQNLIEKLQAKI</sequence>
<keyword evidence="1" id="KW-1133">Transmembrane helix</keyword>
<keyword evidence="1" id="KW-0812">Transmembrane</keyword>
<feature type="transmembrane region" description="Helical" evidence="1">
    <location>
        <begin position="44"/>
        <end position="62"/>
    </location>
</feature>
<dbReference type="RefSeq" id="WP_377179573.1">
    <property type="nucleotide sequence ID" value="NZ_JBHTMY010000003.1"/>
</dbReference>
<comment type="caution">
    <text evidence="3">The sequence shown here is derived from an EMBL/GenBank/DDBJ whole genome shotgun (WGS) entry which is preliminary data.</text>
</comment>
<reference evidence="4" key="1">
    <citation type="journal article" date="2019" name="Int. J. Syst. Evol. Microbiol.">
        <title>The Global Catalogue of Microorganisms (GCM) 10K type strain sequencing project: providing services to taxonomists for standard genome sequencing and annotation.</title>
        <authorList>
            <consortium name="The Broad Institute Genomics Platform"/>
            <consortium name="The Broad Institute Genome Sequencing Center for Infectious Disease"/>
            <person name="Wu L."/>
            <person name="Ma J."/>
        </authorList>
    </citation>
    <scope>NUCLEOTIDE SEQUENCE [LARGE SCALE GENOMIC DNA]</scope>
    <source>
        <strain evidence="4">CCUG 61485</strain>
    </source>
</reference>
<gene>
    <name evidence="3" type="ORF">ACFQ39_12905</name>
</gene>
<dbReference type="Proteomes" id="UP001597201">
    <property type="component" value="Unassembled WGS sequence"/>
</dbReference>